<dbReference type="InterPro" id="IPR011330">
    <property type="entry name" value="Glyco_hydro/deAcase_b/a-brl"/>
</dbReference>
<dbReference type="EMBL" id="JAGFBU010000001">
    <property type="protein sequence ID" value="MBP4140511.1"/>
    <property type="molecule type" value="Genomic_DNA"/>
</dbReference>
<dbReference type="Proteomes" id="UP000674217">
    <property type="component" value="Unassembled WGS sequence"/>
</dbReference>
<sequence>MSFLKTIKNWYYISLKVKSRLLFGKPVLVMMYHRINNSVGEKLTGLSVDISNFEKHLLFYKNNFQILRLEEEWTSLKKTGLVITFDDGYADNIINALPLLEKYQLPATIFVTTLNIDSKDEFWWDRLVFDYSNCKESFFVPNQNNAISKSNRSYKILTDFVHALRNEDKEEWFLAFEKINNISFIHREEFRSLTNSELKFLSEHPLISIGIHTHNHYSLGTLSYEEQKKELQLSIQNLNELITQNIKYLALPHGSYNQDTIEVMNDLNLSAVLLANNYYSSSKNKASRKIYRILMPNIKDNELRNYIKKYNFKIW</sequence>
<dbReference type="Pfam" id="PF01522">
    <property type="entry name" value="Polysacc_deac_1"/>
    <property type="match status" value="1"/>
</dbReference>
<proteinExistence type="predicted"/>
<evidence type="ECO:0000313" key="5">
    <source>
        <dbReference type="Proteomes" id="UP000674217"/>
    </source>
</evidence>
<name>A0ABS5CPG3_9FLAO</name>
<feature type="domain" description="NodB homology" evidence="3">
    <location>
        <begin position="79"/>
        <end position="315"/>
    </location>
</feature>
<accession>A0ABS5CPG3</accession>
<evidence type="ECO:0000313" key="4">
    <source>
        <dbReference type="EMBL" id="MBP4140511.1"/>
    </source>
</evidence>
<evidence type="ECO:0000259" key="3">
    <source>
        <dbReference type="PROSITE" id="PS51677"/>
    </source>
</evidence>
<keyword evidence="5" id="KW-1185">Reference proteome</keyword>
<evidence type="ECO:0000256" key="1">
    <source>
        <dbReference type="ARBA" id="ARBA00004613"/>
    </source>
</evidence>
<dbReference type="InterPro" id="IPR002509">
    <property type="entry name" value="NODB_dom"/>
</dbReference>
<dbReference type="PANTHER" id="PTHR34216:SF3">
    <property type="entry name" value="POLY-BETA-1,6-N-ACETYL-D-GLUCOSAMINE N-DEACETYLASE"/>
    <property type="match status" value="1"/>
</dbReference>
<comment type="subcellular location">
    <subcellularLocation>
        <location evidence="1">Secreted</location>
    </subcellularLocation>
</comment>
<dbReference type="PROSITE" id="PS51677">
    <property type="entry name" value="NODB"/>
    <property type="match status" value="1"/>
</dbReference>
<dbReference type="CDD" id="cd10918">
    <property type="entry name" value="CE4_NodB_like_5s_6s"/>
    <property type="match status" value="1"/>
</dbReference>
<comment type="caution">
    <text evidence="4">The sequence shown here is derived from an EMBL/GenBank/DDBJ whole genome shotgun (WGS) entry which is preliminary data.</text>
</comment>
<reference evidence="4 5" key="1">
    <citation type="submission" date="2021-03" db="EMBL/GenBank/DDBJ databases">
        <title>Flavobacterium Flabelliformis Sp. Nov. And Flavobacterium Geliluteum Sp. Nov., Two Novel Multidrug Resistant Psychrophilic Species Isolated From Antarctica.</title>
        <authorList>
            <person name="Kralova S."/>
            <person name="Busse H.J."/>
            <person name="Bezdicek M."/>
            <person name="Nykrynova M."/>
            <person name="Kroupova E."/>
            <person name="Krsek D."/>
            <person name="Sedlacek I."/>
        </authorList>
    </citation>
    <scope>NUCLEOTIDE SEQUENCE [LARGE SCALE GENOMIC DNA]</scope>
    <source>
        <strain evidence="4 5">P4023</strain>
    </source>
</reference>
<organism evidence="4 5">
    <name type="scientific">Flavobacterium flabelliforme</name>
    <dbReference type="NCBI Taxonomy" id="2816119"/>
    <lineage>
        <taxon>Bacteria</taxon>
        <taxon>Pseudomonadati</taxon>
        <taxon>Bacteroidota</taxon>
        <taxon>Flavobacteriia</taxon>
        <taxon>Flavobacteriales</taxon>
        <taxon>Flavobacteriaceae</taxon>
        <taxon>Flavobacterium</taxon>
    </lineage>
</organism>
<dbReference type="PANTHER" id="PTHR34216">
    <property type="match status" value="1"/>
</dbReference>
<gene>
    <name evidence="4" type="ORF">J3S90_01695</name>
</gene>
<evidence type="ECO:0000256" key="2">
    <source>
        <dbReference type="ARBA" id="ARBA00022729"/>
    </source>
</evidence>
<protein>
    <submittedName>
        <fullName evidence="4">Polysaccharide deacetylase family protein</fullName>
    </submittedName>
</protein>
<keyword evidence="2" id="KW-0732">Signal</keyword>
<dbReference type="SUPFAM" id="SSF88713">
    <property type="entry name" value="Glycoside hydrolase/deacetylase"/>
    <property type="match status" value="1"/>
</dbReference>
<dbReference type="Gene3D" id="3.20.20.370">
    <property type="entry name" value="Glycoside hydrolase/deacetylase"/>
    <property type="match status" value="1"/>
</dbReference>
<dbReference type="InterPro" id="IPR051398">
    <property type="entry name" value="Polysacch_Deacetylase"/>
</dbReference>
<dbReference type="RefSeq" id="WP_210644288.1">
    <property type="nucleotide sequence ID" value="NZ_JAGFBU010000001.1"/>
</dbReference>